<dbReference type="Pfam" id="PF09261">
    <property type="entry name" value="Alpha-mann_mid"/>
    <property type="match status" value="1"/>
</dbReference>
<dbReference type="InterPro" id="IPR041147">
    <property type="entry name" value="GH38_C"/>
</dbReference>
<dbReference type="GO" id="GO:0046872">
    <property type="term" value="F:metal ion binding"/>
    <property type="evidence" value="ECO:0007669"/>
    <property type="project" value="UniProtKB-KW"/>
</dbReference>
<dbReference type="CDD" id="cd10789">
    <property type="entry name" value="GH38N_AMII_ER_cytosolic"/>
    <property type="match status" value="1"/>
</dbReference>
<dbReference type="GO" id="GO:0009313">
    <property type="term" value="P:oligosaccharide catabolic process"/>
    <property type="evidence" value="ECO:0007669"/>
    <property type="project" value="TreeGrafter"/>
</dbReference>
<dbReference type="Pfam" id="PF22907">
    <property type="entry name" value="Ams1-like_1st"/>
    <property type="match status" value="1"/>
</dbReference>
<dbReference type="InterPro" id="IPR027291">
    <property type="entry name" value="Glyco_hydro_38_N_sf"/>
</dbReference>
<dbReference type="InterPro" id="IPR015341">
    <property type="entry name" value="Glyco_hydro_38_cen"/>
</dbReference>
<dbReference type="EMBL" id="LK995473">
    <property type="protein sequence ID" value="CED90467.1"/>
    <property type="molecule type" value="Genomic_DNA"/>
</dbReference>
<accession>A0A1L7R9F1</accession>
<dbReference type="Pfam" id="PF07748">
    <property type="entry name" value="Glyco_hydro_38C"/>
    <property type="match status" value="1"/>
</dbReference>
<reference evidence="6" key="1">
    <citation type="submission" date="2014-07" db="EMBL/GenBank/DDBJ databases">
        <authorList>
            <person name="Zhang J.E."/>
            <person name="Yang H."/>
            <person name="Guo J."/>
            <person name="Deng Z."/>
            <person name="Luo H."/>
            <person name="Luo M."/>
            <person name="Zhao B."/>
        </authorList>
    </citation>
    <scope>NUCLEOTIDE SEQUENCE</scope>
    <source>
        <strain evidence="6">AM4</strain>
    </source>
</reference>
<dbReference type="RefSeq" id="WP_210578925.1">
    <property type="nucleotide sequence ID" value="NZ_LK995473.1"/>
</dbReference>
<sequence length="1027" mass="112051">MHSNPLLTEQRAARLLLDHVRPAIYRDRRPLDLSAWQAPGEPVPFTRAVTEDYSPIDAGTPWGPPWGTTWFHAIGNVPTTWRQAEGTHVELSIDLGFTAAQPGFQAEGLLLRPDGSAVKALSPRNHTVPWGGEPDSIDVYIEAASNPDVAGGFAFSPTPFGYRETAGSDPLYRLGHADVALRDDVVWELVQDLTVLLELAAALPEDSTRRARIDTALERAADIIDPGDVAGTAGAARAELAGVLASPANASAHHVLAVGHAHIDSAWLWPVRETVRKCVRTFSSALALMEQDPDFVFACSSAQQYQWVKEAQPELFDRIRQRVAEGRFVPVGGMWLESDTNMPGSEALARQFIEGKSFFLKEFGVETRDVWLPDSFGYTGSLPQIARAAGSPWFLSQKLSWNDTDKMPHHTFYWEGIDGSRVLAHFPPVDAYNARLSVVELRHAEANFAEKGICTTSIVPFGYGDGGGGPTREMLAAAHRFQDLEGVPTVELGSPNTFFERTQGEAKALTAEGGDGTRLPVWNGEMYLEFHRGTYTSQLRTKQGNRRGEHLLREAELWATTAALYESAPYPYEALKESWRTVLRNQFHDILPGTSIGWVYQRTEAEYAEVTRTLEGVIGDAAAALVGSGDTPLLLNAAPAARDGVPALGAGEPAPAVGEVSVEQSGTEWSIDNGLIRLVIDAAGTLTSVIDLEADRELLPPDTRAGLLQLHRDTPRQWDAWDIDAEYRHTTADVLDVRDLEVTREAGGACIRITRALGQASTLVECIRVSPGSKQIVFDFDVDWHERQQLLKLAFPLDLVADASTAEMQFGHVSRPTHQNTSWDAARYEICAHRWIHVGEPGYGVAVLNDSTYGHDVTRDLDALGHPMTTVRLSLLRAPLFPDPEADQGQHSLRVALRPGATIDDAVREGYAFNLPARMVTGAHEVAPIVSVDGTGVVVETVKLAEDRSGDVVVRLYESLGARTRGAVTTGFAAASVVTTDLLERPSDDVELRTVPAEGTGGERDGTLTSSFELRPFQILTLRIART</sequence>
<dbReference type="Pfam" id="PF17677">
    <property type="entry name" value="Glyco_hydro38C2"/>
    <property type="match status" value="1"/>
</dbReference>
<dbReference type="Pfam" id="PF01074">
    <property type="entry name" value="Glyco_hydro_38N"/>
    <property type="match status" value="1"/>
</dbReference>
<dbReference type="InterPro" id="IPR054723">
    <property type="entry name" value="Ams1-like_N"/>
</dbReference>
<dbReference type="SUPFAM" id="SSF88713">
    <property type="entry name" value="Glycoside hydrolase/deacetylase"/>
    <property type="match status" value="1"/>
</dbReference>
<name>A0A1L7R9F1_9ACTO</name>
<comment type="similarity">
    <text evidence="1">Belongs to the glycosyl hydrolase 38 family.</text>
</comment>
<evidence type="ECO:0000256" key="3">
    <source>
        <dbReference type="ARBA" id="ARBA00022801"/>
    </source>
</evidence>
<dbReference type="Gene3D" id="2.70.98.30">
    <property type="entry name" value="Golgi alpha-mannosidase II, domain 4"/>
    <property type="match status" value="1"/>
</dbReference>
<dbReference type="SUPFAM" id="SSF74650">
    <property type="entry name" value="Galactose mutarotase-like"/>
    <property type="match status" value="1"/>
</dbReference>
<protein>
    <submittedName>
        <fullName evidence="6">Alpha-mannosidase 2C1</fullName>
    </submittedName>
</protein>
<dbReference type="Gene3D" id="1.20.1270.50">
    <property type="entry name" value="Glycoside hydrolase family 38, central domain"/>
    <property type="match status" value="1"/>
</dbReference>
<dbReference type="Gene3D" id="3.20.110.10">
    <property type="entry name" value="Glycoside hydrolase 38, N terminal domain"/>
    <property type="match status" value="1"/>
</dbReference>
<dbReference type="PANTHER" id="PTHR46017">
    <property type="entry name" value="ALPHA-MANNOSIDASE 2C1"/>
    <property type="match status" value="1"/>
</dbReference>
<evidence type="ECO:0000256" key="2">
    <source>
        <dbReference type="ARBA" id="ARBA00022723"/>
    </source>
</evidence>
<dbReference type="SUPFAM" id="SSF88688">
    <property type="entry name" value="Families 57/38 glycoside transferase middle domain"/>
    <property type="match status" value="1"/>
</dbReference>
<proteinExistence type="inferred from homology"/>
<dbReference type="SMART" id="SM00872">
    <property type="entry name" value="Alpha-mann_mid"/>
    <property type="match status" value="1"/>
</dbReference>
<dbReference type="InterPro" id="IPR011013">
    <property type="entry name" value="Gal_mutarotase_sf_dom"/>
</dbReference>
<evidence type="ECO:0000256" key="1">
    <source>
        <dbReference type="ARBA" id="ARBA00009792"/>
    </source>
</evidence>
<evidence type="ECO:0000256" key="4">
    <source>
        <dbReference type="ARBA" id="ARBA00023295"/>
    </source>
</evidence>
<dbReference type="InterPro" id="IPR028995">
    <property type="entry name" value="Glyco_hydro_57/38_cen_sf"/>
</dbReference>
<dbReference type="FunFam" id="1.20.1270.50:FF:000004">
    <property type="entry name" value="alpha-mannosidase 2C1 isoform X1"/>
    <property type="match status" value="1"/>
</dbReference>
<organism evidence="6">
    <name type="scientific">Actinomyces succiniciruminis</name>
    <dbReference type="NCBI Taxonomy" id="1522002"/>
    <lineage>
        <taxon>Bacteria</taxon>
        <taxon>Bacillati</taxon>
        <taxon>Actinomycetota</taxon>
        <taxon>Actinomycetes</taxon>
        <taxon>Actinomycetales</taxon>
        <taxon>Actinomycetaceae</taxon>
        <taxon>Actinomyces</taxon>
    </lineage>
</organism>
<feature type="domain" description="Glycoside hydrolase family 38 central" evidence="5">
    <location>
        <begin position="529"/>
        <end position="607"/>
    </location>
</feature>
<gene>
    <name evidence="6" type="ORF">AAM4_0572</name>
</gene>
<dbReference type="PANTHER" id="PTHR46017:SF1">
    <property type="entry name" value="ALPHA-MANNOSIDASE 2C1"/>
    <property type="match status" value="1"/>
</dbReference>
<dbReference type="GO" id="GO:0030246">
    <property type="term" value="F:carbohydrate binding"/>
    <property type="evidence" value="ECO:0007669"/>
    <property type="project" value="InterPro"/>
</dbReference>
<dbReference type="InterPro" id="IPR000602">
    <property type="entry name" value="Glyco_hydro_38_N"/>
</dbReference>
<evidence type="ECO:0000259" key="5">
    <source>
        <dbReference type="SMART" id="SM00872"/>
    </source>
</evidence>
<dbReference type="FunFam" id="3.20.110.10:FF:000002">
    <property type="entry name" value="alpha-mannosidase 2C1 isoform X1"/>
    <property type="match status" value="1"/>
</dbReference>
<dbReference type="InterPro" id="IPR011682">
    <property type="entry name" value="Glyco_hydro_38_C"/>
</dbReference>
<dbReference type="AlphaFoldDB" id="A0A1L7R9F1"/>
<keyword evidence="4" id="KW-0326">Glycosidase</keyword>
<dbReference type="GO" id="GO:0006013">
    <property type="term" value="P:mannose metabolic process"/>
    <property type="evidence" value="ECO:0007669"/>
    <property type="project" value="InterPro"/>
</dbReference>
<dbReference type="InterPro" id="IPR037094">
    <property type="entry name" value="Glyco_hydro_38_cen_sf"/>
</dbReference>
<dbReference type="InterPro" id="IPR011330">
    <property type="entry name" value="Glyco_hydro/deAcase_b/a-brl"/>
</dbReference>
<keyword evidence="2" id="KW-0479">Metal-binding</keyword>
<keyword evidence="3" id="KW-0378">Hydrolase</keyword>
<dbReference type="GO" id="GO:0004559">
    <property type="term" value="F:alpha-mannosidase activity"/>
    <property type="evidence" value="ECO:0007669"/>
    <property type="project" value="InterPro"/>
</dbReference>
<evidence type="ECO:0000313" key="6">
    <source>
        <dbReference type="EMBL" id="CED90467.1"/>
    </source>
</evidence>